<name>A0A8H7KAL3_BIOOC</name>
<organism evidence="1 2">
    <name type="scientific">Bionectria ochroleuca</name>
    <name type="common">Gliocladium roseum</name>
    <dbReference type="NCBI Taxonomy" id="29856"/>
    <lineage>
        <taxon>Eukaryota</taxon>
        <taxon>Fungi</taxon>
        <taxon>Dikarya</taxon>
        <taxon>Ascomycota</taxon>
        <taxon>Pezizomycotina</taxon>
        <taxon>Sordariomycetes</taxon>
        <taxon>Hypocreomycetidae</taxon>
        <taxon>Hypocreales</taxon>
        <taxon>Bionectriaceae</taxon>
        <taxon>Clonostachys</taxon>
    </lineage>
</organism>
<accession>A0A8H7KAL3</accession>
<evidence type="ECO:0000313" key="2">
    <source>
        <dbReference type="Proteomes" id="UP000616885"/>
    </source>
</evidence>
<dbReference type="Proteomes" id="UP000616885">
    <property type="component" value="Unassembled WGS sequence"/>
</dbReference>
<protein>
    <submittedName>
        <fullName evidence="1">Uncharacterized protein</fullName>
    </submittedName>
</protein>
<dbReference type="EMBL" id="JADCTT010000010">
    <property type="protein sequence ID" value="KAF9746971.1"/>
    <property type="molecule type" value="Genomic_DNA"/>
</dbReference>
<dbReference type="AlphaFoldDB" id="A0A8H7KAL3"/>
<reference evidence="1" key="1">
    <citation type="submission" date="2020-10" db="EMBL/GenBank/DDBJ databases">
        <title>High-Quality Genome Resource of Clonostachys rosea strain S41 by Oxford Nanopore Long-Read Sequencing.</title>
        <authorList>
            <person name="Wang H."/>
        </authorList>
    </citation>
    <scope>NUCLEOTIDE SEQUENCE</scope>
    <source>
        <strain evidence="1">S41</strain>
    </source>
</reference>
<comment type="caution">
    <text evidence="1">The sequence shown here is derived from an EMBL/GenBank/DDBJ whole genome shotgun (WGS) entry which is preliminary data.</text>
</comment>
<evidence type="ECO:0000313" key="1">
    <source>
        <dbReference type="EMBL" id="KAF9746971.1"/>
    </source>
</evidence>
<gene>
    <name evidence="1" type="ORF">IM811_002305</name>
</gene>
<sequence length="332" mass="37615">MFIQKIAMSLPHIHIHHQCGACGMSFQVDAKITALTYRNDACITLDAGVFTDHCHCDQPNRNYIFCRFPNCSQCPLTSESITCHTDCFNLVKELLTDGALRRFWVAATWRNPWPHSPPLLLTSEDPVDDFIRMASNICQLPRLITLPNEIKAMVVQLCGPNLSLWRYASSIKLVKELELAQNSSIILPLVEIESWHRGTQPRLSNDRHRGVIRLTIDARGLKAICRFFNPPESGAFSTHSSRFLYIFRQATQVYSAKVQFNIGLGRLSIPDVPNLQLWDSPAPPLRRSVIQPPRQSFQTPPQQSFQTPHLKRFTTISLKQCHGLTFLSQAAG</sequence>
<proteinExistence type="predicted"/>